<keyword evidence="2" id="KW-1185">Reference proteome</keyword>
<organism evidence="1 2">
    <name type="scientific">Myriangium duriaei CBS 260.36</name>
    <dbReference type="NCBI Taxonomy" id="1168546"/>
    <lineage>
        <taxon>Eukaryota</taxon>
        <taxon>Fungi</taxon>
        <taxon>Dikarya</taxon>
        <taxon>Ascomycota</taxon>
        <taxon>Pezizomycotina</taxon>
        <taxon>Dothideomycetes</taxon>
        <taxon>Dothideomycetidae</taxon>
        <taxon>Myriangiales</taxon>
        <taxon>Myriangiaceae</taxon>
        <taxon>Myriangium</taxon>
    </lineage>
</organism>
<sequence>MEIKATPEQVEAVLMDSPRVQSWYRWSLTSQNASIAPSTLRAGDKLLVHLDNLDFSPSMTLNIPHGVRMTEASTGLLYFLMNQGWSMRDKSIKNWEAFFRGLKSEVERRGNS</sequence>
<accession>A0A9P4J5T0</accession>
<dbReference type="AlphaFoldDB" id="A0A9P4J5T0"/>
<gene>
    <name evidence="1" type="ORF">K461DRAFT_265150</name>
</gene>
<protein>
    <submittedName>
        <fullName evidence="1">Uncharacterized protein</fullName>
    </submittedName>
</protein>
<comment type="caution">
    <text evidence="1">The sequence shown here is derived from an EMBL/GenBank/DDBJ whole genome shotgun (WGS) entry which is preliminary data.</text>
</comment>
<evidence type="ECO:0000313" key="2">
    <source>
        <dbReference type="Proteomes" id="UP000799439"/>
    </source>
</evidence>
<dbReference type="Proteomes" id="UP000799439">
    <property type="component" value="Unassembled WGS sequence"/>
</dbReference>
<reference evidence="1" key="1">
    <citation type="journal article" date="2020" name="Stud. Mycol.">
        <title>101 Dothideomycetes genomes: a test case for predicting lifestyles and emergence of pathogens.</title>
        <authorList>
            <person name="Haridas S."/>
            <person name="Albert R."/>
            <person name="Binder M."/>
            <person name="Bloem J."/>
            <person name="Labutti K."/>
            <person name="Salamov A."/>
            <person name="Andreopoulos B."/>
            <person name="Baker S."/>
            <person name="Barry K."/>
            <person name="Bills G."/>
            <person name="Bluhm B."/>
            <person name="Cannon C."/>
            <person name="Castanera R."/>
            <person name="Culley D."/>
            <person name="Daum C."/>
            <person name="Ezra D."/>
            <person name="Gonzalez J."/>
            <person name="Henrissat B."/>
            <person name="Kuo A."/>
            <person name="Liang C."/>
            <person name="Lipzen A."/>
            <person name="Lutzoni F."/>
            <person name="Magnuson J."/>
            <person name="Mondo S."/>
            <person name="Nolan M."/>
            <person name="Ohm R."/>
            <person name="Pangilinan J."/>
            <person name="Park H.-J."/>
            <person name="Ramirez L."/>
            <person name="Alfaro M."/>
            <person name="Sun H."/>
            <person name="Tritt A."/>
            <person name="Yoshinaga Y."/>
            <person name="Zwiers L.-H."/>
            <person name="Turgeon B."/>
            <person name="Goodwin S."/>
            <person name="Spatafora J."/>
            <person name="Crous P."/>
            <person name="Grigoriev I."/>
        </authorList>
    </citation>
    <scope>NUCLEOTIDE SEQUENCE</scope>
    <source>
        <strain evidence="1">CBS 260.36</strain>
    </source>
</reference>
<proteinExistence type="predicted"/>
<evidence type="ECO:0000313" key="1">
    <source>
        <dbReference type="EMBL" id="KAF2155611.1"/>
    </source>
</evidence>
<name>A0A9P4J5T0_9PEZI</name>
<dbReference type="OrthoDB" id="509124at2759"/>
<dbReference type="EMBL" id="ML996082">
    <property type="protein sequence ID" value="KAF2155611.1"/>
    <property type="molecule type" value="Genomic_DNA"/>
</dbReference>